<dbReference type="EMBL" id="LT985188">
    <property type="protein sequence ID" value="SPD88529.1"/>
    <property type="molecule type" value="Genomic_DNA"/>
</dbReference>
<comment type="catalytic activity">
    <reaction evidence="7">
        <text>DNA(n) + a 2'-deoxyribonucleoside 5'-triphosphate = DNA(n+1) + diphosphate</text>
        <dbReference type="Rhea" id="RHEA:22508"/>
        <dbReference type="Rhea" id="RHEA-COMP:17339"/>
        <dbReference type="Rhea" id="RHEA-COMP:17340"/>
        <dbReference type="ChEBI" id="CHEBI:33019"/>
        <dbReference type="ChEBI" id="CHEBI:61560"/>
        <dbReference type="ChEBI" id="CHEBI:173112"/>
        <dbReference type="EC" id="2.7.7.7"/>
    </reaction>
</comment>
<dbReference type="SUPFAM" id="SSF52540">
    <property type="entry name" value="P-loop containing nucleoside triphosphate hydrolases"/>
    <property type="match status" value="1"/>
</dbReference>
<accession>A0A2N9JMC3</accession>
<dbReference type="GO" id="GO:0003887">
    <property type="term" value="F:DNA-directed DNA polymerase activity"/>
    <property type="evidence" value="ECO:0007669"/>
    <property type="project" value="UniProtKB-KW"/>
</dbReference>
<keyword evidence="6" id="KW-0239">DNA-directed DNA polymerase</keyword>
<dbReference type="Pfam" id="PF09115">
    <property type="entry name" value="DNApol3-delta_C"/>
    <property type="match status" value="1"/>
</dbReference>
<dbReference type="Proteomes" id="UP000238164">
    <property type="component" value="Chromosome 1"/>
</dbReference>
<protein>
    <recommendedName>
        <fullName evidence="2">DNA polymerase III subunit delta'</fullName>
        <ecNumber evidence="1">2.7.7.7</ecNumber>
    </recommendedName>
</protein>
<dbReference type="InterPro" id="IPR015199">
    <property type="entry name" value="DNA_pol_III_delta_C"/>
</dbReference>
<evidence type="ECO:0000256" key="5">
    <source>
        <dbReference type="ARBA" id="ARBA00022705"/>
    </source>
</evidence>
<sequence>MSVWADLVGQQRVVDVLRRAVAGGPHAMSHAWLITGPPGSGRSNAARSFAAALQCENGGCGTCNNCRTALSGAHPDVTLVRTEQLSIGVDEVRELVRRAAMSPRLGRYQVLVVEDADRVTERGADALLKSIEEPAPRTVWLLCAPTPDDVVVTIRSRCRAVHLSTPSNAAVAELLVRRDGVPSELAAFAARVAQGHIGRARMLARHEPARIRRAELLKLPSRLVSLPDCLTAAANLVEAAGEEAAATTTELDARERAELSEALGFGAKGARPRNAQAALRELEDQQKARAKRLQRDALDRVLTELTTYYRDVFCVQSGATKDLINAELRPEIEAMAARDAPERTLRRIDSILECRTALEGNVAPLLAMESLMIGLAVSV</sequence>
<evidence type="ECO:0000256" key="2">
    <source>
        <dbReference type="ARBA" id="ARBA00014363"/>
    </source>
</evidence>
<evidence type="ECO:0000256" key="4">
    <source>
        <dbReference type="ARBA" id="ARBA00022695"/>
    </source>
</evidence>
<reference evidence="9 10" key="1">
    <citation type="submission" date="2018-02" db="EMBL/GenBank/DDBJ databases">
        <authorList>
            <person name="Cohen D.B."/>
            <person name="Kent A.D."/>
        </authorList>
    </citation>
    <scope>NUCLEOTIDE SEQUENCE [LARGE SCALE GENOMIC DNA]</scope>
    <source>
        <strain evidence="9">1</strain>
    </source>
</reference>
<keyword evidence="10" id="KW-1185">Reference proteome</keyword>
<proteinExistence type="predicted"/>
<dbReference type="RefSeq" id="WP_105187018.1">
    <property type="nucleotide sequence ID" value="NZ_BAAAGO010000001.1"/>
</dbReference>
<evidence type="ECO:0000256" key="7">
    <source>
        <dbReference type="ARBA" id="ARBA00049244"/>
    </source>
</evidence>
<dbReference type="GO" id="GO:0008408">
    <property type="term" value="F:3'-5' exonuclease activity"/>
    <property type="evidence" value="ECO:0007669"/>
    <property type="project" value="InterPro"/>
</dbReference>
<feature type="domain" description="DNA polymerase III delta subunit C-terminal" evidence="8">
    <location>
        <begin position="294"/>
        <end position="373"/>
    </location>
</feature>
<dbReference type="InterPro" id="IPR050238">
    <property type="entry name" value="DNA_Rep/Repair_Clamp_Loader"/>
</dbReference>
<dbReference type="PANTHER" id="PTHR11669:SF8">
    <property type="entry name" value="DNA POLYMERASE III SUBUNIT DELTA"/>
    <property type="match status" value="1"/>
</dbReference>
<evidence type="ECO:0000259" key="8">
    <source>
        <dbReference type="Pfam" id="PF09115"/>
    </source>
</evidence>
<dbReference type="NCBIfam" id="NF005926">
    <property type="entry name" value="PRK07940.1"/>
    <property type="match status" value="1"/>
</dbReference>
<dbReference type="OrthoDB" id="9809531at2"/>
<evidence type="ECO:0000313" key="10">
    <source>
        <dbReference type="Proteomes" id="UP000238164"/>
    </source>
</evidence>
<dbReference type="EC" id="2.7.7.7" evidence="1"/>
<dbReference type="GO" id="GO:0009360">
    <property type="term" value="C:DNA polymerase III complex"/>
    <property type="evidence" value="ECO:0007669"/>
    <property type="project" value="InterPro"/>
</dbReference>
<dbReference type="InterPro" id="IPR004622">
    <property type="entry name" value="DNA_pol_HolB"/>
</dbReference>
<keyword evidence="5" id="KW-0235">DNA replication</keyword>
<evidence type="ECO:0000313" key="9">
    <source>
        <dbReference type="EMBL" id="SPD88529.1"/>
    </source>
</evidence>
<dbReference type="GO" id="GO:0006261">
    <property type="term" value="P:DNA-templated DNA replication"/>
    <property type="evidence" value="ECO:0007669"/>
    <property type="project" value="TreeGrafter"/>
</dbReference>
<keyword evidence="4" id="KW-0548">Nucleotidyltransferase</keyword>
<dbReference type="InterPro" id="IPR027417">
    <property type="entry name" value="P-loop_NTPase"/>
</dbReference>
<evidence type="ECO:0000256" key="1">
    <source>
        <dbReference type="ARBA" id="ARBA00012417"/>
    </source>
</evidence>
<organism evidence="9 10">
    <name type="scientific">Micropruina glycogenica</name>
    <dbReference type="NCBI Taxonomy" id="75385"/>
    <lineage>
        <taxon>Bacteria</taxon>
        <taxon>Bacillati</taxon>
        <taxon>Actinomycetota</taxon>
        <taxon>Actinomycetes</taxon>
        <taxon>Propionibacteriales</taxon>
        <taxon>Nocardioidaceae</taxon>
        <taxon>Micropruina</taxon>
    </lineage>
</organism>
<dbReference type="KEGG" id="mgg:MPLG2_3499"/>
<dbReference type="NCBIfam" id="TIGR00678">
    <property type="entry name" value="holB"/>
    <property type="match status" value="1"/>
</dbReference>
<dbReference type="PANTHER" id="PTHR11669">
    <property type="entry name" value="REPLICATION FACTOR C / DNA POLYMERASE III GAMMA-TAU SUBUNIT"/>
    <property type="match status" value="1"/>
</dbReference>
<evidence type="ECO:0000256" key="6">
    <source>
        <dbReference type="ARBA" id="ARBA00022932"/>
    </source>
</evidence>
<name>A0A2N9JMC3_9ACTN</name>
<dbReference type="GO" id="GO:0003677">
    <property type="term" value="F:DNA binding"/>
    <property type="evidence" value="ECO:0007669"/>
    <property type="project" value="InterPro"/>
</dbReference>
<dbReference type="Gene3D" id="3.40.50.300">
    <property type="entry name" value="P-loop containing nucleotide triphosphate hydrolases"/>
    <property type="match status" value="1"/>
</dbReference>
<gene>
    <name evidence="9" type="ORF">MPLG2_3499</name>
</gene>
<evidence type="ECO:0000256" key="3">
    <source>
        <dbReference type="ARBA" id="ARBA00022679"/>
    </source>
</evidence>
<dbReference type="Pfam" id="PF13177">
    <property type="entry name" value="DNA_pol3_delta2"/>
    <property type="match status" value="1"/>
</dbReference>
<keyword evidence="3" id="KW-0808">Transferase</keyword>
<dbReference type="AlphaFoldDB" id="A0A2N9JMC3"/>